<organism evidence="3 4">
    <name type="scientific">Ceratocystis lukuohia</name>
    <dbReference type="NCBI Taxonomy" id="2019550"/>
    <lineage>
        <taxon>Eukaryota</taxon>
        <taxon>Fungi</taxon>
        <taxon>Dikarya</taxon>
        <taxon>Ascomycota</taxon>
        <taxon>Pezizomycotina</taxon>
        <taxon>Sordariomycetes</taxon>
        <taxon>Hypocreomycetidae</taxon>
        <taxon>Microascales</taxon>
        <taxon>Ceratocystidaceae</taxon>
        <taxon>Ceratocystis</taxon>
    </lineage>
</organism>
<sequence>MKSWIATALLALASKVVIAAPSSPGYIPEPQPVYVDCEWIARVCWCVNIHGYRNMVSDEWCFFEQDDEDWDANYVPKEEVHYSDSEEEYADSEGEYSETAESYTELERVYSEEEEEEEEAEDQD</sequence>
<dbReference type="GeneID" id="98121590"/>
<name>A0ABR4M8M2_9PEZI</name>
<feature type="region of interest" description="Disordered" evidence="1">
    <location>
        <begin position="75"/>
        <end position="124"/>
    </location>
</feature>
<protein>
    <submittedName>
        <fullName evidence="3">Uncharacterized protein</fullName>
    </submittedName>
</protein>
<evidence type="ECO:0000313" key="3">
    <source>
        <dbReference type="EMBL" id="KAL2884617.1"/>
    </source>
</evidence>
<dbReference type="RefSeq" id="XP_070855798.1">
    <property type="nucleotide sequence ID" value="XM_071001701.1"/>
</dbReference>
<gene>
    <name evidence="3" type="ORF">HOO65_100021</name>
</gene>
<dbReference type="EMBL" id="JABSNW010000010">
    <property type="protein sequence ID" value="KAL2884617.1"/>
    <property type="molecule type" value="Genomic_DNA"/>
</dbReference>
<feature type="signal peptide" evidence="2">
    <location>
        <begin position="1"/>
        <end position="19"/>
    </location>
</feature>
<evidence type="ECO:0000313" key="4">
    <source>
        <dbReference type="Proteomes" id="UP001610728"/>
    </source>
</evidence>
<keyword evidence="2" id="KW-0732">Signal</keyword>
<evidence type="ECO:0000256" key="2">
    <source>
        <dbReference type="SAM" id="SignalP"/>
    </source>
</evidence>
<dbReference type="Proteomes" id="UP001610728">
    <property type="component" value="Unassembled WGS sequence"/>
</dbReference>
<accession>A0ABR4M8M2</accession>
<proteinExistence type="predicted"/>
<keyword evidence="4" id="KW-1185">Reference proteome</keyword>
<evidence type="ECO:0000256" key="1">
    <source>
        <dbReference type="SAM" id="MobiDB-lite"/>
    </source>
</evidence>
<feature type="compositionally biased region" description="Acidic residues" evidence="1">
    <location>
        <begin position="85"/>
        <end position="98"/>
    </location>
</feature>
<feature type="chain" id="PRO_5045877470" evidence="2">
    <location>
        <begin position="20"/>
        <end position="124"/>
    </location>
</feature>
<comment type="caution">
    <text evidence="3">The sequence shown here is derived from an EMBL/GenBank/DDBJ whole genome shotgun (WGS) entry which is preliminary data.</text>
</comment>
<feature type="compositionally biased region" description="Acidic residues" evidence="1">
    <location>
        <begin position="112"/>
        <end position="124"/>
    </location>
</feature>
<reference evidence="3 4" key="1">
    <citation type="submission" date="2020-05" db="EMBL/GenBank/DDBJ databases">
        <title>Ceratocystis lukuohia genome.</title>
        <authorList>
            <person name="Harrington T.C."/>
            <person name="Kim K."/>
            <person name="Mayers C.G."/>
        </authorList>
    </citation>
    <scope>NUCLEOTIDE SEQUENCE [LARGE SCALE GENOMIC DNA]</scope>
    <source>
        <strain evidence="3 4">C4212</strain>
    </source>
</reference>